<keyword evidence="6 7" id="KW-0472">Membrane</keyword>
<dbReference type="InterPro" id="IPR007341">
    <property type="entry name" value="Transgly_assoc"/>
</dbReference>
<reference evidence="8 9" key="1">
    <citation type="submission" date="2014-05" db="EMBL/GenBank/DDBJ databases">
        <authorList>
            <person name="Daugherty S.C."/>
            <person name="Tallon L.J."/>
            <person name="Sadzewicz L."/>
            <person name="Kilian M."/>
            <person name="Tettelin H."/>
        </authorList>
    </citation>
    <scope>NUCLEOTIDE SEQUENCE [LARGE SCALE GENOMIC DNA]</scope>
    <source>
        <strain evidence="8 9">SK629</strain>
    </source>
</reference>
<dbReference type="AlphaFoldDB" id="A0A081Q4B3"/>
<dbReference type="PATRIC" id="fig|28037.95.peg.256"/>
<comment type="caution">
    <text evidence="8">The sequence shown here is derived from an EMBL/GenBank/DDBJ whole genome shotgun (WGS) entry which is preliminary data.</text>
</comment>
<dbReference type="OrthoDB" id="1632160at2"/>
<dbReference type="EMBL" id="JPFU01000004">
    <property type="protein sequence ID" value="KEQ37786.1"/>
    <property type="molecule type" value="Genomic_DNA"/>
</dbReference>
<accession>A0A081Q4B3</accession>
<proteinExistence type="inferred from homology"/>
<dbReference type="PANTHER" id="PTHR33884">
    <property type="entry name" value="UPF0410 PROTEIN YMGE"/>
    <property type="match status" value="1"/>
</dbReference>
<evidence type="ECO:0000256" key="6">
    <source>
        <dbReference type="ARBA" id="ARBA00023136"/>
    </source>
</evidence>
<dbReference type="RefSeq" id="WP_042900275.1">
    <property type="nucleotide sequence ID" value="NZ_JPFU01000004.1"/>
</dbReference>
<organism evidence="8 9">
    <name type="scientific">Streptococcus mitis</name>
    <dbReference type="NCBI Taxonomy" id="28037"/>
    <lineage>
        <taxon>Bacteria</taxon>
        <taxon>Bacillati</taxon>
        <taxon>Bacillota</taxon>
        <taxon>Bacilli</taxon>
        <taxon>Lactobacillales</taxon>
        <taxon>Streptococcaceae</taxon>
        <taxon>Streptococcus</taxon>
        <taxon>Streptococcus mitis group</taxon>
    </lineage>
</organism>
<evidence type="ECO:0000313" key="9">
    <source>
        <dbReference type="Proteomes" id="UP000028090"/>
    </source>
</evidence>
<dbReference type="GO" id="GO:0005886">
    <property type="term" value="C:plasma membrane"/>
    <property type="evidence" value="ECO:0007669"/>
    <property type="project" value="UniProtKB-SubCell"/>
</dbReference>
<evidence type="ECO:0000256" key="5">
    <source>
        <dbReference type="ARBA" id="ARBA00022989"/>
    </source>
</evidence>
<evidence type="ECO:0000313" key="8">
    <source>
        <dbReference type="EMBL" id="KEQ37786.1"/>
    </source>
</evidence>
<sequence length="76" mass="8083">MIGSMFVGLLVGLLAGALTNRGERMGCFGKMFLGWIGAFLGHLLFGTWGPVLSGTAIIPAILGAMIVLAIFWRRES</sequence>
<evidence type="ECO:0000256" key="4">
    <source>
        <dbReference type="ARBA" id="ARBA00022692"/>
    </source>
</evidence>
<comment type="subcellular location">
    <subcellularLocation>
        <location evidence="1">Cell membrane</location>
        <topology evidence="1">Multi-pass membrane protein</topology>
    </subcellularLocation>
</comment>
<evidence type="ECO:0000256" key="3">
    <source>
        <dbReference type="ARBA" id="ARBA00022475"/>
    </source>
</evidence>
<dbReference type="Pfam" id="PF04226">
    <property type="entry name" value="Transgly_assoc"/>
    <property type="match status" value="1"/>
</dbReference>
<evidence type="ECO:0000256" key="7">
    <source>
        <dbReference type="SAM" id="Phobius"/>
    </source>
</evidence>
<evidence type="ECO:0000256" key="1">
    <source>
        <dbReference type="ARBA" id="ARBA00004651"/>
    </source>
</evidence>
<evidence type="ECO:0000256" key="2">
    <source>
        <dbReference type="ARBA" id="ARBA00011006"/>
    </source>
</evidence>
<keyword evidence="3" id="KW-1003">Cell membrane</keyword>
<keyword evidence="5 7" id="KW-1133">Transmembrane helix</keyword>
<feature type="transmembrane region" description="Helical" evidence="7">
    <location>
        <begin position="48"/>
        <end position="72"/>
    </location>
</feature>
<keyword evidence="4 7" id="KW-0812">Transmembrane</keyword>
<dbReference type="Proteomes" id="UP000028090">
    <property type="component" value="Unassembled WGS sequence"/>
</dbReference>
<name>A0A081Q4B3_STRMT</name>
<dbReference type="PANTHER" id="PTHR33884:SF3">
    <property type="entry name" value="UPF0410 PROTEIN YMGE"/>
    <property type="match status" value="1"/>
</dbReference>
<gene>
    <name evidence="8" type="ORF">SK629_0296</name>
</gene>
<comment type="similarity">
    <text evidence="2">Belongs to the UPF0410 family.</text>
</comment>
<protein>
    <submittedName>
        <fullName evidence="8">Transglycosylase associated family protein</fullName>
    </submittedName>
</protein>